<gene>
    <name evidence="5" type="ORF">AABB24_031049</name>
</gene>
<dbReference type="AlphaFoldDB" id="A0ABD2RRZ5"/>
<comment type="caution">
    <text evidence="5">The sequence shown here is derived from an EMBL/GenBank/DDBJ whole genome shotgun (WGS) entry which is preliminary data.</text>
</comment>
<comment type="similarity">
    <text evidence="2 3">Belongs to the glucosamine/galactosamine-6-phosphate isomerase family. 6-phosphogluconolactonase subfamily.</text>
</comment>
<dbReference type="PANTHER" id="PTHR11054">
    <property type="entry name" value="6-PHOSPHOGLUCONOLACTONASE"/>
    <property type="match status" value="1"/>
</dbReference>
<dbReference type="Proteomes" id="UP001627284">
    <property type="component" value="Unassembled WGS sequence"/>
</dbReference>
<evidence type="ECO:0000256" key="2">
    <source>
        <dbReference type="ARBA" id="ARBA00010662"/>
    </source>
</evidence>
<dbReference type="Pfam" id="PF01182">
    <property type="entry name" value="Glucosamine_iso"/>
    <property type="match status" value="1"/>
</dbReference>
<reference evidence="5 6" key="1">
    <citation type="submission" date="2024-05" db="EMBL/GenBank/DDBJ databases">
        <title>De novo assembly of an allotetraploid wild potato.</title>
        <authorList>
            <person name="Hosaka A.J."/>
        </authorList>
    </citation>
    <scope>NUCLEOTIDE SEQUENCE [LARGE SCALE GENOMIC DNA]</scope>
    <source>
        <tissue evidence="5">Young leaves</tissue>
    </source>
</reference>
<comment type="pathway">
    <text evidence="1">Carbohydrate degradation; pentose phosphate pathway.</text>
</comment>
<dbReference type="Gene3D" id="3.40.50.1360">
    <property type="match status" value="1"/>
</dbReference>
<comment type="catalytic activity">
    <reaction evidence="3">
        <text>6-phospho-D-glucono-1,5-lactone + H2O = 6-phospho-D-gluconate + H(+)</text>
        <dbReference type="Rhea" id="RHEA:12556"/>
        <dbReference type="ChEBI" id="CHEBI:15377"/>
        <dbReference type="ChEBI" id="CHEBI:15378"/>
        <dbReference type="ChEBI" id="CHEBI:57955"/>
        <dbReference type="ChEBI" id="CHEBI:58759"/>
        <dbReference type="EC" id="3.1.1.31"/>
    </reaction>
</comment>
<dbReference type="SUPFAM" id="SSF100950">
    <property type="entry name" value="NagB/RpiA/CoA transferase-like"/>
    <property type="match status" value="1"/>
</dbReference>
<dbReference type="GO" id="GO:0017057">
    <property type="term" value="F:6-phosphogluconolactonase activity"/>
    <property type="evidence" value="ECO:0007669"/>
    <property type="project" value="UniProtKB-EC"/>
</dbReference>
<feature type="domain" description="Glucosamine/galactosamine-6-phosphate isomerase" evidence="4">
    <location>
        <begin position="8"/>
        <end position="153"/>
    </location>
</feature>
<accession>A0ABD2RRZ5</accession>
<dbReference type="InterPro" id="IPR006148">
    <property type="entry name" value="Glc/Gal-6P_isomerase"/>
</dbReference>
<dbReference type="EC" id="3.1.1.31" evidence="3"/>
<dbReference type="InterPro" id="IPR039104">
    <property type="entry name" value="6PGL"/>
</dbReference>
<protein>
    <recommendedName>
        <fullName evidence="3">Probable 6-phosphogluconolactonase</fullName>
        <ecNumber evidence="3">3.1.1.31</ecNumber>
    </recommendedName>
</protein>
<organism evidence="5 6">
    <name type="scientific">Solanum stoloniferum</name>
    <dbReference type="NCBI Taxonomy" id="62892"/>
    <lineage>
        <taxon>Eukaryota</taxon>
        <taxon>Viridiplantae</taxon>
        <taxon>Streptophyta</taxon>
        <taxon>Embryophyta</taxon>
        <taxon>Tracheophyta</taxon>
        <taxon>Spermatophyta</taxon>
        <taxon>Magnoliopsida</taxon>
        <taxon>eudicotyledons</taxon>
        <taxon>Gunneridae</taxon>
        <taxon>Pentapetalae</taxon>
        <taxon>asterids</taxon>
        <taxon>lamiids</taxon>
        <taxon>Solanales</taxon>
        <taxon>Solanaceae</taxon>
        <taxon>Solanoideae</taxon>
        <taxon>Solaneae</taxon>
        <taxon>Solanum</taxon>
    </lineage>
</organism>
<name>A0ABD2RRZ5_9SOLN</name>
<dbReference type="EMBL" id="JBJKTR010000018">
    <property type="protein sequence ID" value="KAL3334628.1"/>
    <property type="molecule type" value="Genomic_DNA"/>
</dbReference>
<dbReference type="InterPro" id="IPR037171">
    <property type="entry name" value="NagB/RpiA_transferase-like"/>
</dbReference>
<evidence type="ECO:0000256" key="1">
    <source>
        <dbReference type="ARBA" id="ARBA00004959"/>
    </source>
</evidence>
<evidence type="ECO:0000313" key="5">
    <source>
        <dbReference type="EMBL" id="KAL3334628.1"/>
    </source>
</evidence>
<dbReference type="NCBIfam" id="TIGR01198">
    <property type="entry name" value="pgl"/>
    <property type="match status" value="1"/>
</dbReference>
<keyword evidence="6" id="KW-1185">Reference proteome</keyword>
<dbReference type="InterPro" id="IPR005900">
    <property type="entry name" value="6-phosphogluconolactonase_DevB"/>
</dbReference>
<evidence type="ECO:0000313" key="6">
    <source>
        <dbReference type="Proteomes" id="UP001627284"/>
    </source>
</evidence>
<evidence type="ECO:0000256" key="3">
    <source>
        <dbReference type="RuleBase" id="RU365095"/>
    </source>
</evidence>
<dbReference type="PANTHER" id="PTHR11054:SF9">
    <property type="entry name" value="6-PHOSPHOGLUCONOLACTONASE-RELATED"/>
    <property type="match status" value="1"/>
</dbReference>
<evidence type="ECO:0000259" key="4">
    <source>
        <dbReference type="Pfam" id="PF01182"/>
    </source>
</evidence>
<sequence length="167" mass="18142">MIGFFWRFQIPSSTIYAINDKESPEGAAADYEARLKQLVESKVLPLSAISGFPKFDLMLLGMGPDGHVASLFPSRTHRHEKERLVTFITDSPKPPPPRITFTFPVINSASEIAMVVTGAELANMVDVALGSVPPPDGIPPPCTEVSAEEELTWFLDKDAASKLQTSG</sequence>
<proteinExistence type="inferred from homology"/>